<dbReference type="AlphaFoldDB" id="A0AAN7TMD7"/>
<proteinExistence type="predicted"/>
<accession>A0AAN7TMD7</accession>
<name>A0AAN7TMD7_9MYCE</name>
<dbReference type="EMBL" id="JAVFKY010000005">
    <property type="protein sequence ID" value="KAK5575684.1"/>
    <property type="molecule type" value="Genomic_DNA"/>
</dbReference>
<evidence type="ECO:0000313" key="2">
    <source>
        <dbReference type="Proteomes" id="UP001344447"/>
    </source>
</evidence>
<reference evidence="1 2" key="1">
    <citation type="submission" date="2023-11" db="EMBL/GenBank/DDBJ databases">
        <title>Dfirmibasis_genome.</title>
        <authorList>
            <person name="Edelbroek B."/>
            <person name="Kjellin J."/>
            <person name="Jerlstrom-Hultqvist J."/>
            <person name="Soderbom F."/>
        </authorList>
    </citation>
    <scope>NUCLEOTIDE SEQUENCE [LARGE SCALE GENOMIC DNA]</scope>
    <source>
        <strain evidence="1 2">TNS-C-14</strain>
    </source>
</reference>
<protein>
    <submittedName>
        <fullName evidence="1">Uncharacterized protein</fullName>
    </submittedName>
</protein>
<sequence>MKFQFQLVIKQVELNSIMNNQLLQAVQ</sequence>
<dbReference type="Proteomes" id="UP001344447">
    <property type="component" value="Unassembled WGS sequence"/>
</dbReference>
<gene>
    <name evidence="1" type="ORF">RB653_006817</name>
</gene>
<organism evidence="1 2">
    <name type="scientific">Dictyostelium firmibasis</name>
    <dbReference type="NCBI Taxonomy" id="79012"/>
    <lineage>
        <taxon>Eukaryota</taxon>
        <taxon>Amoebozoa</taxon>
        <taxon>Evosea</taxon>
        <taxon>Eumycetozoa</taxon>
        <taxon>Dictyostelia</taxon>
        <taxon>Dictyosteliales</taxon>
        <taxon>Dictyosteliaceae</taxon>
        <taxon>Dictyostelium</taxon>
    </lineage>
</organism>
<evidence type="ECO:0000313" key="1">
    <source>
        <dbReference type="EMBL" id="KAK5575684.1"/>
    </source>
</evidence>
<comment type="caution">
    <text evidence="1">The sequence shown here is derived from an EMBL/GenBank/DDBJ whole genome shotgun (WGS) entry which is preliminary data.</text>
</comment>
<keyword evidence="2" id="KW-1185">Reference proteome</keyword>